<keyword evidence="4" id="KW-1185">Reference proteome</keyword>
<dbReference type="OrthoDB" id="5066999at2"/>
<organism evidence="2 5">
    <name type="scientific">Microbulbifer hydrolyticus</name>
    <dbReference type="NCBI Taxonomy" id="48074"/>
    <lineage>
        <taxon>Bacteria</taxon>
        <taxon>Pseudomonadati</taxon>
        <taxon>Pseudomonadota</taxon>
        <taxon>Gammaproteobacteria</taxon>
        <taxon>Cellvibrionales</taxon>
        <taxon>Microbulbiferaceae</taxon>
        <taxon>Microbulbifer</taxon>
    </lineage>
</organism>
<accession>A0A6P1T547</accession>
<dbReference type="InterPro" id="IPR036624">
    <property type="entry name" value="Hcp1-lik_sf"/>
</dbReference>
<gene>
    <name evidence="3" type="ORF">GTQ55_01840</name>
    <name evidence="2" type="ORF">HNQ53_001605</name>
</gene>
<dbReference type="EMBL" id="CP047491">
    <property type="protein sequence ID" value="QHQ37858.1"/>
    <property type="molecule type" value="Genomic_DNA"/>
</dbReference>
<dbReference type="InterPro" id="IPR053165">
    <property type="entry name" value="HSI-I_assembly_Hcp1"/>
</dbReference>
<evidence type="ECO:0000256" key="1">
    <source>
        <dbReference type="SAM" id="MobiDB-lite"/>
    </source>
</evidence>
<reference evidence="2 5" key="2">
    <citation type="submission" date="2020-08" db="EMBL/GenBank/DDBJ databases">
        <title>Genomic Encyclopedia of Type Strains, Phase IV (KMG-IV): sequencing the most valuable type-strain genomes for metagenomic binning, comparative biology and taxonomic classification.</title>
        <authorList>
            <person name="Goeker M."/>
        </authorList>
    </citation>
    <scope>NUCLEOTIDE SEQUENCE [LARGE SCALE GENOMIC DNA]</scope>
    <source>
        <strain evidence="2 5">DSM 11525</strain>
    </source>
</reference>
<dbReference type="AlphaFoldDB" id="A0A6P1T547"/>
<name>A0A6P1T547_9GAMM</name>
<evidence type="ECO:0000313" key="5">
    <source>
        <dbReference type="Proteomes" id="UP000563601"/>
    </source>
</evidence>
<dbReference type="PANTHER" id="PTHR36152:SF1">
    <property type="entry name" value="UBIQUITIN-LIKE DOMAIN-CONTAINING PROTEIN"/>
    <property type="match status" value="1"/>
</dbReference>
<protein>
    <submittedName>
        <fullName evidence="3">Hcp1 family type VI secretion system effector</fullName>
    </submittedName>
    <submittedName>
        <fullName evidence="2">Type VI secretion system secreted protein Hcp</fullName>
    </submittedName>
</protein>
<sequence length="162" mass="17015">MAIYMNFNSNTPAGNVTAKGYENWIEVDSFSFGVGRGISMEAGAVANREATRPSLSEVTVTKRIDAASGGLFKSSVTGDEGVKVEIHVVQTGANSVEKFAVYTLEDVLISSYSISASAGGAPAESISLSFAKIEADLAHADKTNKNPKNMRVGYDLTTASPL</sequence>
<dbReference type="Pfam" id="PF05638">
    <property type="entry name" value="T6SS_HCP"/>
    <property type="match status" value="1"/>
</dbReference>
<dbReference type="Proteomes" id="UP000563601">
    <property type="component" value="Unassembled WGS sequence"/>
</dbReference>
<proteinExistence type="predicted"/>
<dbReference type="Gene3D" id="2.30.110.20">
    <property type="entry name" value="Hcp1-like"/>
    <property type="match status" value="1"/>
</dbReference>
<dbReference type="EMBL" id="JACHHR010000002">
    <property type="protein sequence ID" value="MBB5211387.1"/>
    <property type="molecule type" value="Genomic_DNA"/>
</dbReference>
<dbReference type="Proteomes" id="UP000464675">
    <property type="component" value="Chromosome"/>
</dbReference>
<evidence type="ECO:0000313" key="2">
    <source>
        <dbReference type="EMBL" id="MBB5211387.1"/>
    </source>
</evidence>
<reference evidence="3 4" key="1">
    <citation type="submission" date="2020-01" db="EMBL/GenBank/DDBJ databases">
        <title>The possibility of degradation of plastic by Microbulbifer hydrolyticus IRE-31.</title>
        <authorList>
            <person name="Liu L."/>
        </authorList>
    </citation>
    <scope>NUCLEOTIDE SEQUENCE [LARGE SCALE GENOMIC DNA]</scope>
    <source>
        <strain evidence="3 4">IRE-31</strain>
    </source>
</reference>
<feature type="region of interest" description="Disordered" evidence="1">
    <location>
        <begin position="142"/>
        <end position="162"/>
    </location>
</feature>
<dbReference type="PANTHER" id="PTHR36152">
    <property type="entry name" value="CYTOPLASMIC PROTEIN-RELATED"/>
    <property type="match status" value="1"/>
</dbReference>
<dbReference type="SUPFAM" id="SSF141452">
    <property type="entry name" value="Hcp1-like"/>
    <property type="match status" value="1"/>
</dbReference>
<evidence type="ECO:0000313" key="3">
    <source>
        <dbReference type="EMBL" id="QHQ37858.1"/>
    </source>
</evidence>
<evidence type="ECO:0000313" key="4">
    <source>
        <dbReference type="Proteomes" id="UP000464675"/>
    </source>
</evidence>
<dbReference type="InterPro" id="IPR008514">
    <property type="entry name" value="T6SS_Hcp"/>
</dbReference>
<dbReference type="RefSeq" id="WP_161857196.1">
    <property type="nucleotide sequence ID" value="NZ_CP047491.1"/>
</dbReference>